<dbReference type="Gene3D" id="3.90.79.10">
    <property type="entry name" value="Nucleoside Triphosphate Pyrophosphohydrolase"/>
    <property type="match status" value="1"/>
</dbReference>
<dbReference type="InterPro" id="IPR015797">
    <property type="entry name" value="NUDIX_hydrolase-like_dom_sf"/>
</dbReference>
<dbReference type="InterPro" id="IPR036388">
    <property type="entry name" value="WH-like_DNA-bd_sf"/>
</dbReference>
<keyword evidence="3" id="KW-1185">Reference proteome</keyword>
<dbReference type="SUPFAM" id="SSF55811">
    <property type="entry name" value="Nudix"/>
    <property type="match status" value="1"/>
</dbReference>
<keyword evidence="2" id="KW-0378">Hydrolase</keyword>
<dbReference type="RefSeq" id="WP_212217041.1">
    <property type="nucleotide sequence ID" value="NZ_JAGUCO010000015.1"/>
</dbReference>
<dbReference type="Pfam" id="PF21906">
    <property type="entry name" value="WHD_NrtR"/>
    <property type="match status" value="1"/>
</dbReference>
<sequence>MNTPYHNNQEFLSHISIDSVVFGFHENELKVLLLELKDLEKYALPGGFVKKDETIEDAASRILKWRTGLDEIFLQQFKVFSSPDRSKDNPTIPIIKSLIPNIDISFYNDRFISIGFFALVEYTLVNPNPDELSIKCEWVNIDDAKNVIIDHSDIINGALEALRIQLNYSPIGYNLLPQKFTMPELQKLYETILGKQLDRRNFQRKILSYNILNRLDEKRVGVAHKSPYLYEFDLENYQKALENGLKSGW</sequence>
<proteinExistence type="predicted"/>
<comment type="caution">
    <text evidence="2">The sequence shown here is derived from an EMBL/GenBank/DDBJ whole genome shotgun (WGS) entry which is preliminary data.</text>
</comment>
<dbReference type="EMBL" id="JAGUCO010000015">
    <property type="protein sequence ID" value="MBS2099797.1"/>
    <property type="molecule type" value="Genomic_DNA"/>
</dbReference>
<organism evidence="2 3">
    <name type="scientific">Carboxylicivirga linearis</name>
    <dbReference type="NCBI Taxonomy" id="1628157"/>
    <lineage>
        <taxon>Bacteria</taxon>
        <taxon>Pseudomonadati</taxon>
        <taxon>Bacteroidota</taxon>
        <taxon>Bacteroidia</taxon>
        <taxon>Marinilabiliales</taxon>
        <taxon>Marinilabiliaceae</taxon>
        <taxon>Carboxylicivirga</taxon>
    </lineage>
</organism>
<dbReference type="CDD" id="cd18873">
    <property type="entry name" value="NUDIX_NadM_like"/>
    <property type="match status" value="1"/>
</dbReference>
<dbReference type="InterPro" id="IPR000086">
    <property type="entry name" value="NUDIX_hydrolase_dom"/>
</dbReference>
<dbReference type="SUPFAM" id="SSF46785">
    <property type="entry name" value="Winged helix' DNA-binding domain"/>
    <property type="match status" value="1"/>
</dbReference>
<gene>
    <name evidence="2" type="ORF">KEM10_16020</name>
</gene>
<name>A0ABS5JXY5_9BACT</name>
<evidence type="ECO:0000313" key="2">
    <source>
        <dbReference type="EMBL" id="MBS2099797.1"/>
    </source>
</evidence>
<dbReference type="PANTHER" id="PTHR43736">
    <property type="entry name" value="ADP-RIBOSE PYROPHOSPHATASE"/>
    <property type="match status" value="1"/>
</dbReference>
<accession>A0ABS5JXY5</accession>
<dbReference type="InterPro" id="IPR036390">
    <property type="entry name" value="WH_DNA-bd_sf"/>
</dbReference>
<dbReference type="Proteomes" id="UP000708576">
    <property type="component" value="Unassembled WGS sequence"/>
</dbReference>
<dbReference type="PANTHER" id="PTHR43736:SF4">
    <property type="entry name" value="SLR1690 PROTEIN"/>
    <property type="match status" value="1"/>
</dbReference>
<dbReference type="InterPro" id="IPR054105">
    <property type="entry name" value="WHD_NrtR"/>
</dbReference>
<protein>
    <submittedName>
        <fullName evidence="2">NUDIX hydrolase</fullName>
    </submittedName>
</protein>
<evidence type="ECO:0000313" key="3">
    <source>
        <dbReference type="Proteomes" id="UP000708576"/>
    </source>
</evidence>
<feature type="domain" description="Nudix hydrolase" evidence="1">
    <location>
        <begin position="12"/>
        <end position="163"/>
    </location>
</feature>
<dbReference type="GO" id="GO:0016787">
    <property type="term" value="F:hydrolase activity"/>
    <property type="evidence" value="ECO:0007669"/>
    <property type="project" value="UniProtKB-KW"/>
</dbReference>
<dbReference type="PROSITE" id="PS51462">
    <property type="entry name" value="NUDIX"/>
    <property type="match status" value="1"/>
</dbReference>
<reference evidence="2 3" key="1">
    <citation type="journal article" date="2015" name="Int. J. Syst. Evol. Microbiol.">
        <title>Carboxylicivirga linearis sp. nov., isolated from a sea cucumber culture pond.</title>
        <authorList>
            <person name="Wang F.Q."/>
            <person name="Zhou Y.X."/>
            <person name="Lin X.Z."/>
            <person name="Chen G.J."/>
            <person name="Du Z.J."/>
        </authorList>
    </citation>
    <scope>NUCLEOTIDE SEQUENCE [LARGE SCALE GENOMIC DNA]</scope>
    <source>
        <strain evidence="2 3">FB218</strain>
    </source>
</reference>
<dbReference type="Gene3D" id="1.10.10.10">
    <property type="entry name" value="Winged helix-like DNA-binding domain superfamily/Winged helix DNA-binding domain"/>
    <property type="match status" value="1"/>
</dbReference>
<evidence type="ECO:0000259" key="1">
    <source>
        <dbReference type="PROSITE" id="PS51462"/>
    </source>
</evidence>
<dbReference type="Pfam" id="PF00293">
    <property type="entry name" value="NUDIX"/>
    <property type="match status" value="1"/>
</dbReference>